<dbReference type="GO" id="GO:0016787">
    <property type="term" value="F:hydrolase activity"/>
    <property type="evidence" value="ECO:0007669"/>
    <property type="project" value="UniProtKB-KW"/>
</dbReference>
<feature type="compositionally biased region" description="Basic and acidic residues" evidence="2">
    <location>
        <begin position="183"/>
        <end position="195"/>
    </location>
</feature>
<proteinExistence type="predicted"/>
<organism evidence="4">
    <name type="scientific">marine metagenome</name>
    <dbReference type="NCBI Taxonomy" id="408172"/>
    <lineage>
        <taxon>unclassified sequences</taxon>
        <taxon>metagenomes</taxon>
        <taxon>ecological metagenomes</taxon>
    </lineage>
</organism>
<gene>
    <name evidence="4" type="ORF">METZ01_LOCUS364439</name>
</gene>
<protein>
    <recommendedName>
        <fullName evidence="3">AB hydrolase-1 domain-containing protein</fullName>
    </recommendedName>
</protein>
<keyword evidence="1" id="KW-0378">Hydrolase</keyword>
<dbReference type="Pfam" id="PF00561">
    <property type="entry name" value="Abhydrolase_1"/>
    <property type="match status" value="1"/>
</dbReference>
<evidence type="ECO:0000259" key="3">
    <source>
        <dbReference type="Pfam" id="PF00561"/>
    </source>
</evidence>
<dbReference type="InterPro" id="IPR029058">
    <property type="entry name" value="AB_hydrolase_fold"/>
</dbReference>
<evidence type="ECO:0000313" key="4">
    <source>
        <dbReference type="EMBL" id="SVD11585.1"/>
    </source>
</evidence>
<dbReference type="PANTHER" id="PTHR43329">
    <property type="entry name" value="EPOXIDE HYDROLASE"/>
    <property type="match status" value="1"/>
</dbReference>
<dbReference type="SUPFAM" id="SSF53474">
    <property type="entry name" value="alpha/beta-Hydrolases"/>
    <property type="match status" value="1"/>
</dbReference>
<sequence length="195" mass="21894">MLLSNTIRTIAVTATFLGWSVIPACAEDAKVTHHNAHNDGVKIHYATAGDSGPLVVMIHGFPDFWYSWNEQIKALQSTHRVAAMDLRGYNRSDKPKGLENYAIPKLVSDVASVIRDMGEKKAVIVGHDWGGMVAWQFAMMQPEMTARLIVLNLPHPKGLNRELANNPDQQRNSQYARNFQQPDAHKQLDAERLIR</sequence>
<evidence type="ECO:0000256" key="1">
    <source>
        <dbReference type="ARBA" id="ARBA00022801"/>
    </source>
</evidence>
<dbReference type="InterPro" id="IPR000073">
    <property type="entry name" value="AB_hydrolase_1"/>
</dbReference>
<feature type="compositionally biased region" description="Polar residues" evidence="2">
    <location>
        <begin position="166"/>
        <end position="181"/>
    </location>
</feature>
<dbReference type="PRINTS" id="PR00412">
    <property type="entry name" value="EPOXHYDRLASE"/>
</dbReference>
<reference evidence="4" key="1">
    <citation type="submission" date="2018-05" db="EMBL/GenBank/DDBJ databases">
        <authorList>
            <person name="Lanie J.A."/>
            <person name="Ng W.-L."/>
            <person name="Kazmierczak K.M."/>
            <person name="Andrzejewski T.M."/>
            <person name="Davidsen T.M."/>
            <person name="Wayne K.J."/>
            <person name="Tettelin H."/>
            <person name="Glass J.I."/>
            <person name="Rusch D."/>
            <person name="Podicherti R."/>
            <person name="Tsui H.-C.T."/>
            <person name="Winkler M.E."/>
        </authorList>
    </citation>
    <scope>NUCLEOTIDE SEQUENCE</scope>
</reference>
<feature type="non-terminal residue" evidence="4">
    <location>
        <position position="195"/>
    </location>
</feature>
<dbReference type="PRINTS" id="PR00111">
    <property type="entry name" value="ABHYDROLASE"/>
</dbReference>
<name>A0A382SQ33_9ZZZZ</name>
<feature type="region of interest" description="Disordered" evidence="2">
    <location>
        <begin position="160"/>
        <end position="195"/>
    </location>
</feature>
<evidence type="ECO:0000256" key="2">
    <source>
        <dbReference type="SAM" id="MobiDB-lite"/>
    </source>
</evidence>
<dbReference type="EMBL" id="UINC01130486">
    <property type="protein sequence ID" value="SVD11585.1"/>
    <property type="molecule type" value="Genomic_DNA"/>
</dbReference>
<accession>A0A382SQ33</accession>
<dbReference type="InterPro" id="IPR000639">
    <property type="entry name" value="Epox_hydrolase-like"/>
</dbReference>
<dbReference type="AlphaFoldDB" id="A0A382SQ33"/>
<feature type="domain" description="AB hydrolase-1" evidence="3">
    <location>
        <begin position="53"/>
        <end position="184"/>
    </location>
</feature>
<dbReference type="Gene3D" id="3.40.50.1820">
    <property type="entry name" value="alpha/beta hydrolase"/>
    <property type="match status" value="1"/>
</dbReference>